<dbReference type="GO" id="GO:0000976">
    <property type="term" value="F:transcription cis-regulatory region binding"/>
    <property type="evidence" value="ECO:0007669"/>
    <property type="project" value="TreeGrafter"/>
</dbReference>
<dbReference type="InterPro" id="IPR028082">
    <property type="entry name" value="Peripla_BP_I"/>
</dbReference>
<evidence type="ECO:0000256" key="2">
    <source>
        <dbReference type="ARBA" id="ARBA00023125"/>
    </source>
</evidence>
<dbReference type="EMBL" id="CADCUD010000149">
    <property type="protein sequence ID" value="CAA9344129.1"/>
    <property type="molecule type" value="Genomic_DNA"/>
</dbReference>
<evidence type="ECO:0000259" key="4">
    <source>
        <dbReference type="PROSITE" id="PS50932"/>
    </source>
</evidence>
<evidence type="ECO:0000256" key="1">
    <source>
        <dbReference type="ARBA" id="ARBA00023015"/>
    </source>
</evidence>
<reference evidence="5" key="1">
    <citation type="submission" date="2020-02" db="EMBL/GenBank/DDBJ databases">
        <authorList>
            <person name="Meier V. D."/>
        </authorList>
    </citation>
    <scope>NUCLEOTIDE SEQUENCE</scope>
    <source>
        <strain evidence="5">AVDCRST_MAG46</strain>
    </source>
</reference>
<dbReference type="Gene3D" id="3.40.50.2300">
    <property type="match status" value="2"/>
</dbReference>
<dbReference type="PANTHER" id="PTHR30146:SF109">
    <property type="entry name" value="HTH-TYPE TRANSCRIPTIONAL REGULATOR GALS"/>
    <property type="match status" value="1"/>
</dbReference>
<name>A0A6J4LWW6_9ACTN</name>
<dbReference type="PROSITE" id="PS00356">
    <property type="entry name" value="HTH_LACI_1"/>
    <property type="match status" value="1"/>
</dbReference>
<dbReference type="InterPro" id="IPR010982">
    <property type="entry name" value="Lambda_DNA-bd_dom_sf"/>
</dbReference>
<dbReference type="InterPro" id="IPR000843">
    <property type="entry name" value="HTH_LacI"/>
</dbReference>
<dbReference type="Pfam" id="PF13377">
    <property type="entry name" value="Peripla_BP_3"/>
    <property type="match status" value="1"/>
</dbReference>
<dbReference type="GO" id="GO:0003700">
    <property type="term" value="F:DNA-binding transcription factor activity"/>
    <property type="evidence" value="ECO:0007669"/>
    <property type="project" value="TreeGrafter"/>
</dbReference>
<dbReference type="Gene3D" id="1.10.260.40">
    <property type="entry name" value="lambda repressor-like DNA-binding domains"/>
    <property type="match status" value="1"/>
</dbReference>
<evidence type="ECO:0000313" key="5">
    <source>
        <dbReference type="EMBL" id="CAA9344129.1"/>
    </source>
</evidence>
<keyword evidence="3" id="KW-0804">Transcription</keyword>
<evidence type="ECO:0000256" key="3">
    <source>
        <dbReference type="ARBA" id="ARBA00023163"/>
    </source>
</evidence>
<sequence>MTAERVDEPDFAGRVTIADVARLAQVSPTTVSHVLSGKRRVRGSTGERVMEAIRELGYRPNSAAQQLRTRRSRMVAVIVPDITNPFYSTLTRGLADVVGGEEYGTYVCNTDGSLQRELKFMSDVLDRGADCIVMASVSPVSENDLTKSRFGTPIVCIGDSIDDHEVDLVTAEHEAGARAGAAHLIMRGAQRIAMIQGPPEAGTGRDDGFKEALAAASTPWDPALMVRGDWTRAGGRAAMRRLMERDPRPDAVFCANDLTAIGAMDVTRELGLRIPADIRLVGFDDVDAATIVTPALTTVRNPAYETGAEAGRLLVSRMLGDYTGAGRTITLQCPLVERDSA</sequence>
<feature type="domain" description="HTH lacI-type" evidence="4">
    <location>
        <begin position="15"/>
        <end position="69"/>
    </location>
</feature>
<keyword evidence="2" id="KW-0238">DNA-binding</keyword>
<dbReference type="AlphaFoldDB" id="A0A6J4LWW6"/>
<dbReference type="Pfam" id="PF00356">
    <property type="entry name" value="LacI"/>
    <property type="match status" value="1"/>
</dbReference>
<accession>A0A6J4LWW6</accession>
<dbReference type="SUPFAM" id="SSF53822">
    <property type="entry name" value="Periplasmic binding protein-like I"/>
    <property type="match status" value="1"/>
</dbReference>
<dbReference type="SMART" id="SM00354">
    <property type="entry name" value="HTH_LACI"/>
    <property type="match status" value="1"/>
</dbReference>
<dbReference type="InterPro" id="IPR046335">
    <property type="entry name" value="LacI/GalR-like_sensor"/>
</dbReference>
<dbReference type="CDD" id="cd01392">
    <property type="entry name" value="HTH_LacI"/>
    <property type="match status" value="1"/>
</dbReference>
<organism evidence="5">
    <name type="scientific">uncultured Nocardioidaceae bacterium</name>
    <dbReference type="NCBI Taxonomy" id="253824"/>
    <lineage>
        <taxon>Bacteria</taxon>
        <taxon>Bacillati</taxon>
        <taxon>Actinomycetota</taxon>
        <taxon>Actinomycetes</taxon>
        <taxon>Propionibacteriales</taxon>
        <taxon>Nocardioidaceae</taxon>
        <taxon>environmental samples</taxon>
    </lineage>
</organism>
<dbReference type="CDD" id="cd06267">
    <property type="entry name" value="PBP1_LacI_sugar_binding-like"/>
    <property type="match status" value="1"/>
</dbReference>
<gene>
    <name evidence="5" type="ORF">AVDCRST_MAG46-2180</name>
</gene>
<proteinExistence type="predicted"/>
<dbReference type="PANTHER" id="PTHR30146">
    <property type="entry name" value="LACI-RELATED TRANSCRIPTIONAL REPRESSOR"/>
    <property type="match status" value="1"/>
</dbReference>
<dbReference type="SUPFAM" id="SSF47413">
    <property type="entry name" value="lambda repressor-like DNA-binding domains"/>
    <property type="match status" value="1"/>
</dbReference>
<dbReference type="PROSITE" id="PS50932">
    <property type="entry name" value="HTH_LACI_2"/>
    <property type="match status" value="1"/>
</dbReference>
<protein>
    <submittedName>
        <fullName evidence="5">Transcriptional regulator, LacI family</fullName>
    </submittedName>
</protein>
<keyword evidence="1" id="KW-0805">Transcription regulation</keyword>